<dbReference type="AlphaFoldDB" id="A0AA42W9B5"/>
<reference evidence="3" key="1">
    <citation type="submission" date="2022-09" db="EMBL/GenBank/DDBJ databases">
        <title>Intensive care unit water sources are persistently colonized with multi-drug resistant bacteria and are the site of extensive horizontal gene transfer of antibiotic resistance genes.</title>
        <authorList>
            <person name="Diorio-Toth L."/>
        </authorList>
    </citation>
    <scope>NUCLEOTIDE SEQUENCE</scope>
    <source>
        <strain evidence="3">GD03676</strain>
    </source>
</reference>
<keyword evidence="2" id="KW-1133">Transmembrane helix</keyword>
<evidence type="ECO:0000313" key="4">
    <source>
        <dbReference type="Proteomes" id="UP001161276"/>
    </source>
</evidence>
<dbReference type="Proteomes" id="UP001161276">
    <property type="component" value="Unassembled WGS sequence"/>
</dbReference>
<feature type="region of interest" description="Disordered" evidence="1">
    <location>
        <begin position="1"/>
        <end position="56"/>
    </location>
</feature>
<organism evidence="3 4">
    <name type="scientific">Achromobacter marplatensis</name>
    <dbReference type="NCBI Taxonomy" id="470868"/>
    <lineage>
        <taxon>Bacteria</taxon>
        <taxon>Pseudomonadati</taxon>
        <taxon>Pseudomonadota</taxon>
        <taxon>Betaproteobacteria</taxon>
        <taxon>Burkholderiales</taxon>
        <taxon>Alcaligenaceae</taxon>
        <taxon>Achromobacter</taxon>
    </lineage>
</organism>
<gene>
    <name evidence="3" type="ORF">N5K24_06875</name>
</gene>
<dbReference type="EMBL" id="JAOCKG010000002">
    <property type="protein sequence ID" value="MDH2050111.1"/>
    <property type="molecule type" value="Genomic_DNA"/>
</dbReference>
<keyword evidence="2" id="KW-0472">Membrane</keyword>
<dbReference type="InterPro" id="IPR007211">
    <property type="entry name" value="DUF378"/>
</dbReference>
<feature type="transmembrane region" description="Helical" evidence="2">
    <location>
        <begin position="64"/>
        <end position="88"/>
    </location>
</feature>
<proteinExistence type="predicted"/>
<evidence type="ECO:0000256" key="1">
    <source>
        <dbReference type="SAM" id="MobiDB-lite"/>
    </source>
</evidence>
<evidence type="ECO:0000313" key="3">
    <source>
        <dbReference type="EMBL" id="MDH2050111.1"/>
    </source>
</evidence>
<comment type="caution">
    <text evidence="3">The sequence shown here is derived from an EMBL/GenBank/DDBJ whole genome shotgun (WGS) entry which is preliminary data.</text>
</comment>
<evidence type="ECO:0000256" key="2">
    <source>
        <dbReference type="SAM" id="Phobius"/>
    </source>
</evidence>
<accession>A0AA42W9B5</accession>
<feature type="compositionally biased region" description="Low complexity" evidence="1">
    <location>
        <begin position="1"/>
        <end position="18"/>
    </location>
</feature>
<name>A0AA42W9B5_9BURK</name>
<protein>
    <submittedName>
        <fullName evidence="3">DUF378 domain-containing protein</fullName>
    </submittedName>
</protein>
<keyword evidence="2" id="KW-0812">Transmembrane</keyword>
<dbReference type="RefSeq" id="WP_006222121.1">
    <property type="nucleotide sequence ID" value="NZ_ALJE01000002.1"/>
</dbReference>
<dbReference type="Pfam" id="PF04070">
    <property type="entry name" value="DUF378"/>
    <property type="match status" value="1"/>
</dbReference>
<feature type="transmembrane region" description="Helical" evidence="2">
    <location>
        <begin position="100"/>
        <end position="120"/>
    </location>
</feature>
<sequence>MAADSLSAESAPSPSPLAFNAGTAGTTREETVDIPGDSEVFSNPEAETAASGDPRGRELSRLDWLALMAVVAGGLNCGLIAAVNLDVFAKILPYTVATRAVQGLIGLAALHCVVLLFRLAEAPD</sequence>